<dbReference type="InterPro" id="IPR054485">
    <property type="entry name" value="FlK-like_dom"/>
</dbReference>
<feature type="binding site" evidence="2">
    <location>
        <position position="120"/>
    </location>
    <ligand>
        <name>substrate</name>
    </ligand>
</feature>
<feature type="active site" evidence="1">
    <location>
        <position position="42"/>
    </location>
</feature>
<dbReference type="Pfam" id="PF22636">
    <property type="entry name" value="FlK"/>
    <property type="match status" value="1"/>
</dbReference>
<dbReference type="KEGG" id="ima:PO878_15760"/>
<dbReference type="CDD" id="cd03440">
    <property type="entry name" value="hot_dog"/>
    <property type="match status" value="1"/>
</dbReference>
<organism evidence="4 5">
    <name type="scientific">Iamia majanohamensis</name>
    <dbReference type="NCBI Taxonomy" id="467976"/>
    <lineage>
        <taxon>Bacteria</taxon>
        <taxon>Bacillati</taxon>
        <taxon>Actinomycetota</taxon>
        <taxon>Acidimicrobiia</taxon>
        <taxon>Acidimicrobiales</taxon>
        <taxon>Iamiaceae</taxon>
        <taxon>Iamia</taxon>
    </lineage>
</organism>
<sequence>MPPKPPLQATFRPGLSGSVRLDVGEADTAEALGSGDVPVLGTPRLVGLCEQASLAALGPAVSPDQTTVGMRVHVDHLAPTQVGGVVTAEATLEKVEGRKLTFTVTVRDRCSLVAAGRVTRVVVDRDRFLSKASG</sequence>
<keyword evidence="5" id="KW-1185">Reference proteome</keyword>
<name>A0AAE9Y5P9_9ACTN</name>
<evidence type="ECO:0000256" key="2">
    <source>
        <dbReference type="PIRSR" id="PIRSR014972-2"/>
    </source>
</evidence>
<feature type="binding site" evidence="2">
    <location>
        <position position="69"/>
    </location>
    <ligand>
        <name>substrate</name>
    </ligand>
</feature>
<evidence type="ECO:0000256" key="1">
    <source>
        <dbReference type="PIRSR" id="PIRSR014972-1"/>
    </source>
</evidence>
<feature type="active site" evidence="1">
    <location>
        <position position="76"/>
    </location>
</feature>
<feature type="domain" description="Fluoroacetyl-CoA-specific thioesterase-like" evidence="3">
    <location>
        <begin position="23"/>
        <end position="125"/>
    </location>
</feature>
<reference evidence="4" key="1">
    <citation type="submission" date="2023-01" db="EMBL/GenBank/DDBJ databases">
        <title>The diversity of Class Acidimicrobiia in South China Sea sediment environments and the proposal of Iamia marina sp. nov., a novel species of the genus Iamia.</title>
        <authorList>
            <person name="He Y."/>
            <person name="Tian X."/>
        </authorList>
    </citation>
    <scope>NUCLEOTIDE SEQUENCE</scope>
    <source>
        <strain evidence="4">DSM 19957</strain>
    </source>
</reference>
<proteinExistence type="predicted"/>
<accession>A0AAE9Y5P9</accession>
<dbReference type="PIRSF" id="PIRSF014972">
    <property type="entry name" value="FlK"/>
    <property type="match status" value="1"/>
</dbReference>
<dbReference type="PANTHER" id="PTHR36934">
    <property type="entry name" value="BLR0278 PROTEIN"/>
    <property type="match status" value="1"/>
</dbReference>
<gene>
    <name evidence="4" type="ORF">PO878_15760</name>
</gene>
<dbReference type="Proteomes" id="UP001216390">
    <property type="component" value="Chromosome"/>
</dbReference>
<dbReference type="InterPro" id="IPR029069">
    <property type="entry name" value="HotDog_dom_sf"/>
</dbReference>
<dbReference type="InterPro" id="IPR025540">
    <property type="entry name" value="FlK"/>
</dbReference>
<evidence type="ECO:0000313" key="5">
    <source>
        <dbReference type="Proteomes" id="UP001216390"/>
    </source>
</evidence>
<evidence type="ECO:0000313" key="4">
    <source>
        <dbReference type="EMBL" id="WCO65956.1"/>
    </source>
</evidence>
<dbReference type="Gene3D" id="3.10.129.10">
    <property type="entry name" value="Hotdog Thioesterase"/>
    <property type="match status" value="1"/>
</dbReference>
<feature type="active site" evidence="1">
    <location>
        <position position="50"/>
    </location>
</feature>
<evidence type="ECO:0000259" key="3">
    <source>
        <dbReference type="Pfam" id="PF22636"/>
    </source>
</evidence>
<dbReference type="PANTHER" id="PTHR36934:SF1">
    <property type="entry name" value="THIOESTERASE DOMAIN-CONTAINING PROTEIN"/>
    <property type="match status" value="1"/>
</dbReference>
<dbReference type="EMBL" id="CP116942">
    <property type="protein sequence ID" value="WCO65956.1"/>
    <property type="molecule type" value="Genomic_DNA"/>
</dbReference>
<dbReference type="SUPFAM" id="SSF54637">
    <property type="entry name" value="Thioesterase/thiol ester dehydrase-isomerase"/>
    <property type="match status" value="1"/>
</dbReference>
<protein>
    <submittedName>
        <fullName evidence="4">Hotdog domain-containing protein</fullName>
    </submittedName>
</protein>
<dbReference type="AlphaFoldDB" id="A0AAE9Y5P9"/>
<dbReference type="RefSeq" id="WP_272735482.1">
    <property type="nucleotide sequence ID" value="NZ_CP116942.1"/>
</dbReference>